<dbReference type="Proteomes" id="UP000280834">
    <property type="component" value="Unassembled WGS sequence"/>
</dbReference>
<name>A0A0R3QUU5_9BILA</name>
<proteinExistence type="predicted"/>
<accession>A0A0R3QUU5</accession>
<gene>
    <name evidence="1" type="ORF">BTMF_LOCUS9531</name>
</gene>
<reference evidence="1 2" key="2">
    <citation type="submission" date="2018-11" db="EMBL/GenBank/DDBJ databases">
        <authorList>
            <consortium name="Pathogen Informatics"/>
        </authorList>
    </citation>
    <scope>NUCLEOTIDE SEQUENCE [LARGE SCALE GENOMIC DNA]</scope>
</reference>
<sequence length="84" mass="9930">MNRNDTKIIPKKERISDMKMNNPFCGWRHQSQSIVVEKKEAAWLTVGSPAIPTVSISKIETIKYVNVENDMRKKKKERWEKRID</sequence>
<dbReference type="AlphaFoldDB" id="A0A0R3QUU5"/>
<keyword evidence="2" id="KW-1185">Reference proteome</keyword>
<evidence type="ECO:0000313" key="2">
    <source>
        <dbReference type="Proteomes" id="UP000280834"/>
    </source>
</evidence>
<dbReference type="WBParaSite" id="BTMF_0001149701-mRNA-1">
    <property type="protein sequence ID" value="BTMF_0001149701-mRNA-1"/>
    <property type="gene ID" value="BTMF_0001149701"/>
</dbReference>
<protein>
    <submittedName>
        <fullName evidence="1 3">Uncharacterized protein</fullName>
    </submittedName>
</protein>
<organism evidence="3">
    <name type="scientific">Brugia timori</name>
    <dbReference type="NCBI Taxonomy" id="42155"/>
    <lineage>
        <taxon>Eukaryota</taxon>
        <taxon>Metazoa</taxon>
        <taxon>Ecdysozoa</taxon>
        <taxon>Nematoda</taxon>
        <taxon>Chromadorea</taxon>
        <taxon>Rhabditida</taxon>
        <taxon>Spirurina</taxon>
        <taxon>Spiruromorpha</taxon>
        <taxon>Filarioidea</taxon>
        <taxon>Onchocercidae</taxon>
        <taxon>Brugia</taxon>
    </lineage>
</organism>
<evidence type="ECO:0000313" key="1">
    <source>
        <dbReference type="EMBL" id="VDO32248.1"/>
    </source>
</evidence>
<evidence type="ECO:0000313" key="3">
    <source>
        <dbReference type="WBParaSite" id="BTMF_0001149701-mRNA-1"/>
    </source>
</evidence>
<dbReference type="EMBL" id="UZAG01017001">
    <property type="protein sequence ID" value="VDO32248.1"/>
    <property type="molecule type" value="Genomic_DNA"/>
</dbReference>
<reference evidence="3" key="1">
    <citation type="submission" date="2017-02" db="UniProtKB">
        <authorList>
            <consortium name="WormBaseParasite"/>
        </authorList>
    </citation>
    <scope>IDENTIFICATION</scope>
</reference>